<feature type="domain" description="Flagellin N-terminal" evidence="5">
    <location>
        <begin position="8"/>
        <end position="141"/>
    </location>
</feature>
<dbReference type="PANTHER" id="PTHR42792">
    <property type="entry name" value="FLAGELLIN"/>
    <property type="match status" value="1"/>
</dbReference>
<evidence type="ECO:0000259" key="6">
    <source>
        <dbReference type="Pfam" id="PF00700"/>
    </source>
</evidence>
<keyword evidence="7" id="KW-0282">Flagellum</keyword>
<dbReference type="GO" id="GO:0009424">
    <property type="term" value="C:bacterial-type flagellum hook"/>
    <property type="evidence" value="ECO:0007669"/>
    <property type="project" value="InterPro"/>
</dbReference>
<feature type="coiled-coil region" evidence="4">
    <location>
        <begin position="247"/>
        <end position="274"/>
    </location>
</feature>
<keyword evidence="7" id="KW-0969">Cilium</keyword>
<dbReference type="PANTHER" id="PTHR42792:SF1">
    <property type="entry name" value="FLAGELLAR HOOK-ASSOCIATED PROTEIN 3"/>
    <property type="match status" value="1"/>
</dbReference>
<evidence type="ECO:0000259" key="5">
    <source>
        <dbReference type="Pfam" id="PF00669"/>
    </source>
</evidence>
<dbReference type="PRINTS" id="PR00207">
    <property type="entry name" value="FLAGELLIN"/>
</dbReference>
<accession>A0A3A1UP50</accession>
<dbReference type="Pfam" id="PF00669">
    <property type="entry name" value="Flagellin_N"/>
    <property type="match status" value="1"/>
</dbReference>
<evidence type="ECO:0000256" key="1">
    <source>
        <dbReference type="ARBA" id="ARBA00004365"/>
    </source>
</evidence>
<sequence>MSLRVTQGMMHMQLMRNLNRNLSQMEQLQQQTTTGRKINKASDDPVGITYSLRYRAELSANEQYQKNVDSALSWLDFNDTVLSQAGDVLERVKELATQASNGTNPDVALTNIKSEVEQLKTQLIDIANSKINGKYVFNGENFNQIPFDKSKPGFNARMVSGDSGTIEYAVGNQIKLDINLTAEQVFGAADLSTSGTGDNVFSVLDRIISALGSTDYAGVAAELPNIEKSADRFLNAQAEIGARVNRVELMQNRLSDMEINLTDLQSKVEDADFEKLLIDTQINENIYQASLSVGAKVIKQSLVDFLR</sequence>
<organism evidence="7 8">
    <name type="scientific">Paenibacillus nanensis</name>
    <dbReference type="NCBI Taxonomy" id="393251"/>
    <lineage>
        <taxon>Bacteria</taxon>
        <taxon>Bacillati</taxon>
        <taxon>Bacillota</taxon>
        <taxon>Bacilli</taxon>
        <taxon>Bacillales</taxon>
        <taxon>Paenibacillaceae</taxon>
        <taxon>Paenibacillus</taxon>
    </lineage>
</organism>
<keyword evidence="3" id="KW-0975">Bacterial flagellum</keyword>
<name>A0A3A1UP50_9BACL</name>
<evidence type="ECO:0000313" key="7">
    <source>
        <dbReference type="EMBL" id="RIX47296.1"/>
    </source>
</evidence>
<comment type="similarity">
    <text evidence="2">Belongs to the bacterial flagellin family.</text>
</comment>
<protein>
    <submittedName>
        <fullName evidence="7">Flagellar hook-associated protein FlgL</fullName>
    </submittedName>
</protein>
<comment type="subcellular location">
    <subcellularLocation>
        <location evidence="1">Bacterial flagellum</location>
    </subcellularLocation>
</comment>
<evidence type="ECO:0000256" key="4">
    <source>
        <dbReference type="SAM" id="Coils"/>
    </source>
</evidence>
<keyword evidence="7" id="KW-0966">Cell projection</keyword>
<dbReference type="RefSeq" id="WP_119602866.1">
    <property type="nucleotide sequence ID" value="NZ_QXQA01000023.1"/>
</dbReference>
<gene>
    <name evidence="7" type="primary">flgL</name>
    <name evidence="7" type="ORF">D3P08_25065</name>
</gene>
<comment type="caution">
    <text evidence="7">The sequence shown here is derived from an EMBL/GenBank/DDBJ whole genome shotgun (WGS) entry which is preliminary data.</text>
</comment>
<feature type="domain" description="Flagellin C-terminal" evidence="6">
    <location>
        <begin position="226"/>
        <end position="306"/>
    </location>
</feature>
<dbReference type="InterPro" id="IPR046358">
    <property type="entry name" value="Flagellin_C"/>
</dbReference>
<dbReference type="InterPro" id="IPR001029">
    <property type="entry name" value="Flagellin_N"/>
</dbReference>
<keyword evidence="4" id="KW-0175">Coiled coil</keyword>
<reference evidence="7 8" key="1">
    <citation type="submission" date="2018-09" db="EMBL/GenBank/DDBJ databases">
        <title>Paenibacillus aracenensis nov. sp. isolated from a cave in southern Spain.</title>
        <authorList>
            <person name="Jurado V."/>
            <person name="Gutierrez-Patricio S."/>
            <person name="Gonzalez-Pimentel J.L."/>
            <person name="Miller A.Z."/>
            <person name="Laiz L."/>
            <person name="Saiz-Jimenez C."/>
        </authorList>
    </citation>
    <scope>NUCLEOTIDE SEQUENCE [LARGE SCALE GENOMIC DNA]</scope>
    <source>
        <strain evidence="7 8">DSM 22867</strain>
    </source>
</reference>
<dbReference type="InterPro" id="IPR001492">
    <property type="entry name" value="Flagellin"/>
</dbReference>
<evidence type="ECO:0000256" key="3">
    <source>
        <dbReference type="ARBA" id="ARBA00023143"/>
    </source>
</evidence>
<dbReference type="GO" id="GO:0005198">
    <property type="term" value="F:structural molecule activity"/>
    <property type="evidence" value="ECO:0007669"/>
    <property type="project" value="InterPro"/>
</dbReference>
<dbReference type="Pfam" id="PF00700">
    <property type="entry name" value="Flagellin_C"/>
    <property type="match status" value="1"/>
</dbReference>
<dbReference type="GO" id="GO:0071973">
    <property type="term" value="P:bacterial-type flagellum-dependent cell motility"/>
    <property type="evidence" value="ECO:0007669"/>
    <property type="project" value="InterPro"/>
</dbReference>
<keyword evidence="8" id="KW-1185">Reference proteome</keyword>
<dbReference type="AlphaFoldDB" id="A0A3A1UP50"/>
<dbReference type="Proteomes" id="UP000266482">
    <property type="component" value="Unassembled WGS sequence"/>
</dbReference>
<evidence type="ECO:0000313" key="8">
    <source>
        <dbReference type="Proteomes" id="UP000266482"/>
    </source>
</evidence>
<dbReference type="Gene3D" id="1.20.1330.10">
    <property type="entry name" value="f41 fragment of flagellin, N-terminal domain"/>
    <property type="match status" value="1"/>
</dbReference>
<dbReference type="OrthoDB" id="9758307at2"/>
<evidence type="ECO:0000256" key="2">
    <source>
        <dbReference type="ARBA" id="ARBA00005709"/>
    </source>
</evidence>
<dbReference type="EMBL" id="QXQA01000023">
    <property type="protein sequence ID" value="RIX47296.1"/>
    <property type="molecule type" value="Genomic_DNA"/>
</dbReference>
<dbReference type="NCBIfam" id="TIGR02550">
    <property type="entry name" value="flagell_flgL"/>
    <property type="match status" value="1"/>
</dbReference>
<proteinExistence type="inferred from homology"/>
<dbReference type="InterPro" id="IPR013384">
    <property type="entry name" value="Flagell_FlgL"/>
</dbReference>
<dbReference type="SUPFAM" id="SSF64518">
    <property type="entry name" value="Phase 1 flagellin"/>
    <property type="match status" value="1"/>
</dbReference>